<reference evidence="15" key="1">
    <citation type="journal article" date="2020" name="Stud. Mycol.">
        <title>101 Dothideomycetes genomes: a test case for predicting lifestyles and emergence of pathogens.</title>
        <authorList>
            <person name="Haridas S."/>
            <person name="Albert R."/>
            <person name="Binder M."/>
            <person name="Bloem J."/>
            <person name="Labutti K."/>
            <person name="Salamov A."/>
            <person name="Andreopoulos B."/>
            <person name="Baker S."/>
            <person name="Barry K."/>
            <person name="Bills G."/>
            <person name="Bluhm B."/>
            <person name="Cannon C."/>
            <person name="Castanera R."/>
            <person name="Culley D."/>
            <person name="Daum C."/>
            <person name="Ezra D."/>
            <person name="Gonzalez J."/>
            <person name="Henrissat B."/>
            <person name="Kuo A."/>
            <person name="Liang C."/>
            <person name="Lipzen A."/>
            <person name="Lutzoni F."/>
            <person name="Magnuson J."/>
            <person name="Mondo S."/>
            <person name="Nolan M."/>
            <person name="Ohm R."/>
            <person name="Pangilinan J."/>
            <person name="Park H.-J."/>
            <person name="Ramirez L."/>
            <person name="Alfaro M."/>
            <person name="Sun H."/>
            <person name="Tritt A."/>
            <person name="Yoshinaga Y."/>
            <person name="Zwiers L.-H."/>
            <person name="Turgeon B."/>
            <person name="Goodwin S."/>
            <person name="Spatafora J."/>
            <person name="Crous P."/>
            <person name="Grigoriev I."/>
        </authorList>
    </citation>
    <scope>NUCLEOTIDE SEQUENCE</scope>
    <source>
        <strain evidence="15">CBS 175.79</strain>
    </source>
</reference>
<keyword evidence="15" id="KW-0378">Hydrolase</keyword>
<dbReference type="GO" id="GO:0005634">
    <property type="term" value="C:nucleus"/>
    <property type="evidence" value="ECO:0007669"/>
    <property type="project" value="UniProtKB-SubCell"/>
</dbReference>
<dbReference type="GO" id="GO:0003684">
    <property type="term" value="F:damaged DNA binding"/>
    <property type="evidence" value="ECO:0007669"/>
    <property type="project" value="TreeGrafter"/>
</dbReference>
<dbReference type="GO" id="GO:0035861">
    <property type="term" value="C:site of double-strand break"/>
    <property type="evidence" value="ECO:0007669"/>
    <property type="project" value="TreeGrafter"/>
</dbReference>
<sequence length="1137" mass="128517">MAPGQPSKRPRAFTDDFDTTNGAVGAKRKGRNKRQRHSNDEDSDSESQSPGPSERDSDSAGEDDIDPRATQRVTNQLRGNEQKQNLPADNGIIEEIKCTNFMCHEQLTVTLGPLINFVIGHNGSGKSAVLTALTLCLGGKPGATNRGSSLKSFIKEGKDFSNLSVKIKNQGSSAYKPDTYGRSIIVERHFTRTGTSGFKIKDVNGKIVSNKKQELEDIIDAFALQIDNPMNVLTQDMARQFLNDSTPKDKYKFFLKGTQLETLSKDYELIKSQLDETEAKIEIVSTDIDVLRKRAQEALDKAKRAQSLETMRAKEKLILQQAAWARVQEEEGELANIDAEIDRVQSAIRKRNEEVEARSQAYQIADEAFSNANKDAVDRQADRVPLDDKRRQLESQMQDIKKAKNDVKASQRGLVSILESKDKSIKSYKKEIREKRKHQEEADNGQFAQKVRELEQAKTDCEEAQKAEQEHNEGLPALDHQLRDALSKKRTADEKVEEKRVEVRRAQMALRDLEQGQQSWIDAYRNSSNLKQLLREIQQERRFQQPPVGPMGRYVKLLKPEWSSILEKQSGASLNAFVVTSKADQALLSQLLRKTNYVCPIFIGQANPIDTSGYEPASDLLSWLKVLKFENDLVRNQMIINHSIDQVVLIPKRADAENFMHDGGARRTNVKMCFSFADGNPQKGHSITLNPNTGAIGLGPIDRFDGASRMQADKASQLSAAKSNLERLQADLRGLEVEPRSLGERVTLCQREVNNHKSRKRELLLRKQEFQRKVDELEDELNTATPDAGLIEQLEASLQKVQEEKTFAEEQYQDTVLEMDKVDTQAANCKSALEDVQRDISQLNVELGKANTKADKMKSKREADLREMNKAHERARLAEENKAEWEHKRGEKLVIVEDIRRQANEICSRVEVPAGATSEGLIKKRETMIKTREETQRSLGGSEDDLYSAATTAKRMFKEANEALAGHREISRWLKNSLSNRQNRWERFRQDISVRARITFTYLLSERQFRGGLKVNHTSKQLDIQVQPDITVVDGVGRQTKTLSGGEKSFSTICLLLSLWDAMGSPIRCLDEFDVFMDNVNRDISMKMMIGAARRAIGRQYILITPQAMNSVQSVADVKIIKMNDPIRGQTALPVRR</sequence>
<feature type="coiled-coil region" evidence="12">
    <location>
        <begin position="260"/>
        <end position="354"/>
    </location>
</feature>
<gene>
    <name evidence="15" type="ORF">BU24DRAFT_426808</name>
</gene>
<keyword evidence="5" id="KW-0547">Nucleotide-binding</keyword>
<feature type="coiled-coil region" evidence="12">
    <location>
        <begin position="718"/>
        <end position="888"/>
    </location>
</feature>
<comment type="similarity">
    <text evidence="3">Belongs to the SMC family. SMC6 subfamily.</text>
</comment>
<dbReference type="InterPro" id="IPR027417">
    <property type="entry name" value="P-loop_NTPase"/>
</dbReference>
<evidence type="ECO:0000259" key="14">
    <source>
        <dbReference type="Pfam" id="PF02463"/>
    </source>
</evidence>
<evidence type="ECO:0000313" key="15">
    <source>
        <dbReference type="EMBL" id="KAF2011722.1"/>
    </source>
</evidence>
<dbReference type="InterPro" id="IPR003395">
    <property type="entry name" value="RecF/RecN/SMC_N"/>
</dbReference>
<dbReference type="RefSeq" id="XP_033380061.1">
    <property type="nucleotide sequence ID" value="XM_033529058.1"/>
</dbReference>
<keyword evidence="8 12" id="KW-0175">Coiled coil</keyword>
<proteinExistence type="inferred from homology"/>
<dbReference type="SUPFAM" id="SSF52540">
    <property type="entry name" value="P-loop containing nucleoside triphosphate hydrolases"/>
    <property type="match status" value="1"/>
</dbReference>
<evidence type="ECO:0000256" key="12">
    <source>
        <dbReference type="SAM" id="Coils"/>
    </source>
</evidence>
<feature type="region of interest" description="Disordered" evidence="13">
    <location>
        <begin position="1"/>
        <end position="68"/>
    </location>
</feature>
<dbReference type="GO" id="GO:0003697">
    <property type="term" value="F:single-stranded DNA binding"/>
    <property type="evidence" value="ECO:0007669"/>
    <property type="project" value="TreeGrafter"/>
</dbReference>
<dbReference type="PANTHER" id="PTHR19306:SF6">
    <property type="entry name" value="STRUCTURAL MAINTENANCE OF CHROMOSOMES PROTEIN 6"/>
    <property type="match status" value="1"/>
</dbReference>
<dbReference type="Proteomes" id="UP000799778">
    <property type="component" value="Unassembled WGS sequence"/>
</dbReference>
<keyword evidence="16" id="KW-1185">Reference proteome</keyword>
<feature type="region of interest" description="Disordered" evidence="13">
    <location>
        <begin position="380"/>
        <end position="405"/>
    </location>
</feature>
<keyword evidence="7" id="KW-0067">ATP-binding</keyword>
<dbReference type="EMBL" id="ML978074">
    <property type="protein sequence ID" value="KAF2011722.1"/>
    <property type="molecule type" value="Genomic_DNA"/>
</dbReference>
<evidence type="ECO:0000256" key="11">
    <source>
        <dbReference type="ARBA" id="ARBA00023242"/>
    </source>
</evidence>
<comment type="subcellular location">
    <subcellularLocation>
        <location evidence="2">Chromosome</location>
    </subcellularLocation>
    <subcellularLocation>
        <location evidence="1">Nucleus</location>
    </subcellularLocation>
</comment>
<dbReference type="GO" id="GO:0030915">
    <property type="term" value="C:Smc5-Smc6 complex"/>
    <property type="evidence" value="ECO:0007669"/>
    <property type="project" value="TreeGrafter"/>
</dbReference>
<accession>A0A6A5XF66</accession>
<keyword evidence="11" id="KW-0539">Nucleus</keyword>
<evidence type="ECO:0000256" key="1">
    <source>
        <dbReference type="ARBA" id="ARBA00004123"/>
    </source>
</evidence>
<evidence type="ECO:0000256" key="9">
    <source>
        <dbReference type="ARBA" id="ARBA00023172"/>
    </source>
</evidence>
<organism evidence="15 16">
    <name type="scientific">Aaosphaeria arxii CBS 175.79</name>
    <dbReference type="NCBI Taxonomy" id="1450172"/>
    <lineage>
        <taxon>Eukaryota</taxon>
        <taxon>Fungi</taxon>
        <taxon>Dikarya</taxon>
        <taxon>Ascomycota</taxon>
        <taxon>Pezizomycotina</taxon>
        <taxon>Dothideomycetes</taxon>
        <taxon>Pleosporomycetidae</taxon>
        <taxon>Pleosporales</taxon>
        <taxon>Pleosporales incertae sedis</taxon>
        <taxon>Aaosphaeria</taxon>
    </lineage>
</organism>
<evidence type="ECO:0000256" key="6">
    <source>
        <dbReference type="ARBA" id="ARBA00022763"/>
    </source>
</evidence>
<feature type="coiled-coil region" evidence="12">
    <location>
        <begin position="447"/>
        <end position="516"/>
    </location>
</feature>
<evidence type="ECO:0000256" key="5">
    <source>
        <dbReference type="ARBA" id="ARBA00022741"/>
    </source>
</evidence>
<dbReference type="Pfam" id="PF02463">
    <property type="entry name" value="SMC_N"/>
    <property type="match status" value="1"/>
</dbReference>
<evidence type="ECO:0000256" key="10">
    <source>
        <dbReference type="ARBA" id="ARBA00023204"/>
    </source>
</evidence>
<dbReference type="Gene3D" id="3.40.50.300">
    <property type="entry name" value="P-loop containing nucleotide triphosphate hydrolases"/>
    <property type="match status" value="2"/>
</dbReference>
<keyword evidence="9" id="KW-0233">DNA recombination</keyword>
<evidence type="ECO:0000256" key="8">
    <source>
        <dbReference type="ARBA" id="ARBA00023054"/>
    </source>
</evidence>
<dbReference type="AlphaFoldDB" id="A0A6A5XF66"/>
<dbReference type="OrthoDB" id="10072614at2759"/>
<evidence type="ECO:0000256" key="3">
    <source>
        <dbReference type="ARBA" id="ARBA00006793"/>
    </source>
</evidence>
<keyword evidence="10" id="KW-0234">DNA repair</keyword>
<evidence type="ECO:0000256" key="4">
    <source>
        <dbReference type="ARBA" id="ARBA00022454"/>
    </source>
</evidence>
<name>A0A6A5XF66_9PLEO</name>
<evidence type="ECO:0000256" key="13">
    <source>
        <dbReference type="SAM" id="MobiDB-lite"/>
    </source>
</evidence>
<keyword evidence="6" id="KW-0227">DNA damage</keyword>
<evidence type="ECO:0000313" key="16">
    <source>
        <dbReference type="Proteomes" id="UP000799778"/>
    </source>
</evidence>
<evidence type="ECO:0000256" key="7">
    <source>
        <dbReference type="ARBA" id="ARBA00022840"/>
    </source>
</evidence>
<dbReference type="GO" id="GO:0016787">
    <property type="term" value="F:hydrolase activity"/>
    <property type="evidence" value="ECO:0007669"/>
    <property type="project" value="UniProtKB-KW"/>
</dbReference>
<dbReference type="GeneID" id="54286455"/>
<dbReference type="PANTHER" id="PTHR19306">
    <property type="entry name" value="STRUCTURAL MAINTENANCE OF CHROMOSOMES 5,6 SMC5, SMC6"/>
    <property type="match status" value="1"/>
</dbReference>
<keyword evidence="4" id="KW-0158">Chromosome</keyword>
<dbReference type="GO" id="GO:0005524">
    <property type="term" value="F:ATP binding"/>
    <property type="evidence" value="ECO:0007669"/>
    <property type="project" value="UniProtKB-KW"/>
</dbReference>
<feature type="domain" description="RecF/RecN/SMC N-terminal" evidence="14">
    <location>
        <begin position="93"/>
        <end position="1109"/>
    </location>
</feature>
<evidence type="ECO:0000256" key="2">
    <source>
        <dbReference type="ARBA" id="ARBA00004286"/>
    </source>
</evidence>
<protein>
    <submittedName>
        <fullName evidence="15">P-loop containing nucleoside triphosphate hydrolase protein</fullName>
    </submittedName>
</protein>
<dbReference type="GO" id="GO:0000724">
    <property type="term" value="P:double-strand break repair via homologous recombination"/>
    <property type="evidence" value="ECO:0007669"/>
    <property type="project" value="TreeGrafter"/>
</dbReference>
<feature type="compositionally biased region" description="Basic residues" evidence="13">
    <location>
        <begin position="26"/>
        <end position="36"/>
    </location>
</feature>